<dbReference type="GO" id="GO:0042937">
    <property type="term" value="F:tripeptide transmembrane transporter activity"/>
    <property type="evidence" value="ECO:0007669"/>
    <property type="project" value="InterPro"/>
</dbReference>
<feature type="transmembrane region" description="Helical" evidence="7">
    <location>
        <begin position="78"/>
        <end position="98"/>
    </location>
</feature>
<feature type="transmembrane region" description="Helical" evidence="7">
    <location>
        <begin position="199"/>
        <end position="221"/>
    </location>
</feature>
<feature type="transmembrane region" description="Helical" evidence="7">
    <location>
        <begin position="459"/>
        <end position="478"/>
    </location>
</feature>
<dbReference type="InterPro" id="IPR036259">
    <property type="entry name" value="MFS_trans_sf"/>
</dbReference>
<feature type="transmembrane region" description="Helical" evidence="7">
    <location>
        <begin position="104"/>
        <end position="125"/>
    </location>
</feature>
<feature type="transmembrane region" description="Helical" evidence="7">
    <location>
        <begin position="328"/>
        <end position="349"/>
    </location>
</feature>
<evidence type="ECO:0000256" key="3">
    <source>
        <dbReference type="ARBA" id="ARBA00022553"/>
    </source>
</evidence>
<feature type="non-terminal residue" evidence="8">
    <location>
        <position position="582"/>
    </location>
</feature>
<dbReference type="InterPro" id="IPR018456">
    <property type="entry name" value="PTR2_symporter_CS"/>
</dbReference>
<reference evidence="8" key="1">
    <citation type="submission" date="2018-05" db="EMBL/GenBank/DDBJ databases">
        <title>Draft genome of Mucuna pruriens seed.</title>
        <authorList>
            <person name="Nnadi N.E."/>
            <person name="Vos R."/>
            <person name="Hasami M.H."/>
            <person name="Devisetty U.K."/>
            <person name="Aguiy J.C."/>
        </authorList>
    </citation>
    <scope>NUCLEOTIDE SEQUENCE [LARGE SCALE GENOMIC DNA]</scope>
    <source>
        <strain evidence="8">JCA_2017</strain>
    </source>
</reference>
<keyword evidence="9" id="KW-1185">Reference proteome</keyword>
<dbReference type="AlphaFoldDB" id="A0A371FUA9"/>
<keyword evidence="3" id="KW-0597">Phosphoprotein</keyword>
<gene>
    <name evidence="8" type="primary">NPF5.4</name>
    <name evidence="8" type="ORF">CR513_37399</name>
</gene>
<dbReference type="PROSITE" id="PS01022">
    <property type="entry name" value="PTR2_1"/>
    <property type="match status" value="1"/>
</dbReference>
<comment type="subcellular location">
    <subcellularLocation>
        <location evidence="1">Membrane</location>
        <topology evidence="1">Multi-pass membrane protein</topology>
    </subcellularLocation>
</comment>
<feature type="transmembrane region" description="Helical" evidence="7">
    <location>
        <begin position="21"/>
        <end position="42"/>
    </location>
</feature>
<evidence type="ECO:0000256" key="7">
    <source>
        <dbReference type="SAM" id="Phobius"/>
    </source>
</evidence>
<dbReference type="Pfam" id="PF00854">
    <property type="entry name" value="PTR2"/>
    <property type="match status" value="1"/>
</dbReference>
<feature type="transmembrane region" description="Helical" evidence="7">
    <location>
        <begin position="534"/>
        <end position="559"/>
    </location>
</feature>
<dbReference type="SUPFAM" id="SSF103473">
    <property type="entry name" value="MFS general substrate transporter"/>
    <property type="match status" value="1"/>
</dbReference>
<dbReference type="InterPro" id="IPR000109">
    <property type="entry name" value="POT_fam"/>
</dbReference>
<feature type="transmembrane region" description="Helical" evidence="7">
    <location>
        <begin position="406"/>
        <end position="427"/>
    </location>
</feature>
<evidence type="ECO:0000256" key="1">
    <source>
        <dbReference type="ARBA" id="ARBA00004141"/>
    </source>
</evidence>
<dbReference type="CDD" id="cd17417">
    <property type="entry name" value="MFS_NPF5"/>
    <property type="match status" value="1"/>
</dbReference>
<comment type="similarity">
    <text evidence="2">Belongs to the major facilitator superfamily. Proton-dependent oligopeptide transporter (POT/PTR) (TC 2.A.17) family.</text>
</comment>
<keyword evidence="5 7" id="KW-1133">Transmembrane helix</keyword>
<dbReference type="PANTHER" id="PTHR11654">
    <property type="entry name" value="OLIGOPEPTIDE TRANSPORTER-RELATED"/>
    <property type="match status" value="1"/>
</dbReference>
<accession>A0A371FUA9</accession>
<evidence type="ECO:0000256" key="6">
    <source>
        <dbReference type="ARBA" id="ARBA00023136"/>
    </source>
</evidence>
<organism evidence="8 9">
    <name type="scientific">Mucuna pruriens</name>
    <name type="common">Velvet bean</name>
    <name type="synonym">Dolichos pruriens</name>
    <dbReference type="NCBI Taxonomy" id="157652"/>
    <lineage>
        <taxon>Eukaryota</taxon>
        <taxon>Viridiplantae</taxon>
        <taxon>Streptophyta</taxon>
        <taxon>Embryophyta</taxon>
        <taxon>Tracheophyta</taxon>
        <taxon>Spermatophyta</taxon>
        <taxon>Magnoliopsida</taxon>
        <taxon>eudicotyledons</taxon>
        <taxon>Gunneridae</taxon>
        <taxon>Pentapetalae</taxon>
        <taxon>rosids</taxon>
        <taxon>fabids</taxon>
        <taxon>Fabales</taxon>
        <taxon>Fabaceae</taxon>
        <taxon>Papilionoideae</taxon>
        <taxon>50 kb inversion clade</taxon>
        <taxon>NPAAA clade</taxon>
        <taxon>indigoferoid/millettioid clade</taxon>
        <taxon>Phaseoleae</taxon>
        <taxon>Mucuna</taxon>
    </lineage>
</organism>
<dbReference type="EMBL" id="QJKJ01007806">
    <property type="protein sequence ID" value="RDX81876.1"/>
    <property type="molecule type" value="Genomic_DNA"/>
</dbReference>
<evidence type="ECO:0000313" key="9">
    <source>
        <dbReference type="Proteomes" id="UP000257109"/>
    </source>
</evidence>
<evidence type="ECO:0000313" key="8">
    <source>
        <dbReference type="EMBL" id="RDX81876.1"/>
    </source>
</evidence>
<comment type="caution">
    <text evidence="8">The sequence shown here is derived from an EMBL/GenBank/DDBJ whole genome shotgun (WGS) entry which is preliminary data.</text>
</comment>
<keyword evidence="4 7" id="KW-0812">Transmembrane</keyword>
<dbReference type="InterPro" id="IPR044739">
    <property type="entry name" value="NRT1/PTR"/>
</dbReference>
<feature type="transmembrane region" description="Helical" evidence="7">
    <location>
        <begin position="490"/>
        <end position="511"/>
    </location>
</feature>
<dbReference type="GO" id="GO:0016020">
    <property type="term" value="C:membrane"/>
    <property type="evidence" value="ECO:0007669"/>
    <property type="project" value="UniProtKB-SubCell"/>
</dbReference>
<evidence type="ECO:0000256" key="5">
    <source>
        <dbReference type="ARBA" id="ARBA00022989"/>
    </source>
</evidence>
<sequence length="582" mass="65112">MADATASNSNSLIHHPSYFKGGWHAALFIICDQLFIFVGIVVEFAERFAYQGLASNLIQYLTNVLNEPITQAAKDVNTWVGASSLFPLLGGFIADSYLGRFNTILWSSLIYLVGMIFLTLSVSVLKHKLLFFLALYVLAIGDGGHKPCVQTFAADQFDEDTPEEKDAKSSFFNWWYLGIVAGSTASVFVVIYLQDNVGWGVGLGVLTGVLAMALALFLLGIKRYRRERPSGSPFTRLAQVFVAASRKWRVQYTHAHHNYCYEEEELHHHEPHHLPLPPKFHALLHTHQYRFLDKAAMIDEIDAKSKTRDPWRLCSVTQVEEVKLVLRLIPIWLSCLMFTVVQAQVHTFFIKQGATMVRSIGPHFQIPPASLQGFVGVTILFAVPFYDRIFVPLARKFTGKPTGITVLQRIGVGLFLSILNMVVSALVEAKRVGVARDHGLIDDPKAVLPISIWWLLPQYMITGISDAFTIVGLQELFYDQMPEALRSLGAAAYISIVGVGSFVGNIVIVSVEEITSRAGEKWLGNNLNRAHLDYFYWVLAGLSAVNLCVYMWLATVYVYKKVYEGQTSNHQGSSTHNKYRPG</sequence>
<name>A0A371FUA9_MUCPR</name>
<feature type="non-terminal residue" evidence="8">
    <location>
        <position position="1"/>
    </location>
</feature>
<protein>
    <submittedName>
        <fullName evidence="8">Protein NRT1/ PTR FAMILY 5.4</fullName>
    </submittedName>
</protein>
<proteinExistence type="inferred from homology"/>
<dbReference type="Proteomes" id="UP000257109">
    <property type="component" value="Unassembled WGS sequence"/>
</dbReference>
<feature type="transmembrane region" description="Helical" evidence="7">
    <location>
        <begin position="369"/>
        <end position="386"/>
    </location>
</feature>
<dbReference type="OrthoDB" id="8904098at2759"/>
<dbReference type="Gene3D" id="1.20.1250.20">
    <property type="entry name" value="MFS general substrate transporter like domains"/>
    <property type="match status" value="1"/>
</dbReference>
<feature type="transmembrane region" description="Helical" evidence="7">
    <location>
        <begin position="174"/>
        <end position="193"/>
    </location>
</feature>
<evidence type="ECO:0000256" key="2">
    <source>
        <dbReference type="ARBA" id="ARBA00005982"/>
    </source>
</evidence>
<dbReference type="GO" id="GO:0071916">
    <property type="term" value="F:dipeptide transmembrane transporter activity"/>
    <property type="evidence" value="ECO:0007669"/>
    <property type="project" value="InterPro"/>
</dbReference>
<evidence type="ECO:0000256" key="4">
    <source>
        <dbReference type="ARBA" id="ARBA00022692"/>
    </source>
</evidence>
<keyword evidence="6 7" id="KW-0472">Membrane</keyword>